<dbReference type="EMBL" id="GISG01279340">
    <property type="protein sequence ID" value="MBA4678441.1"/>
    <property type="molecule type" value="Transcribed_RNA"/>
</dbReference>
<sequence>MHDPKLFWLKGVNVQIALYTKSKCWSLTWPIRDDSRIQISIFALKVTSLKPCKCNPNFQVYLLPSIHSQCLISVWLNKILHSLQNVLFSNRGKSSTMNSFSSILDIKTSTLNNFKTYILPFSVTIQPQN</sequence>
<protein>
    <submittedName>
        <fullName evidence="1">Uncharacterized protein</fullName>
    </submittedName>
</protein>
<accession>A0A7C9EWD8</accession>
<organism evidence="1">
    <name type="scientific">Opuntia streptacantha</name>
    <name type="common">Prickly pear cactus</name>
    <name type="synonym">Opuntia cardona</name>
    <dbReference type="NCBI Taxonomy" id="393608"/>
    <lineage>
        <taxon>Eukaryota</taxon>
        <taxon>Viridiplantae</taxon>
        <taxon>Streptophyta</taxon>
        <taxon>Embryophyta</taxon>
        <taxon>Tracheophyta</taxon>
        <taxon>Spermatophyta</taxon>
        <taxon>Magnoliopsida</taxon>
        <taxon>eudicotyledons</taxon>
        <taxon>Gunneridae</taxon>
        <taxon>Pentapetalae</taxon>
        <taxon>Caryophyllales</taxon>
        <taxon>Cactineae</taxon>
        <taxon>Cactaceae</taxon>
        <taxon>Opuntioideae</taxon>
        <taxon>Opuntia</taxon>
    </lineage>
</organism>
<reference evidence="1" key="2">
    <citation type="submission" date="2020-07" db="EMBL/GenBank/DDBJ databases">
        <authorList>
            <person name="Vera ALvarez R."/>
            <person name="Arias-Moreno D.M."/>
            <person name="Jimenez-Jacinto V."/>
            <person name="Jimenez-Bremont J.F."/>
            <person name="Swaminathan K."/>
            <person name="Moose S.P."/>
            <person name="Guerrero-Gonzalez M.L."/>
            <person name="Marino-Ramirez L."/>
            <person name="Landsman D."/>
            <person name="Rodriguez-Kessler M."/>
            <person name="Delgado-Sanchez P."/>
        </authorList>
    </citation>
    <scope>NUCLEOTIDE SEQUENCE</scope>
    <source>
        <tissue evidence="1">Cladode</tissue>
    </source>
</reference>
<reference evidence="1" key="1">
    <citation type="journal article" date="2013" name="J. Plant Res.">
        <title>Effect of fungi and light on seed germination of three Opuntia species from semiarid lands of central Mexico.</title>
        <authorList>
            <person name="Delgado-Sanchez P."/>
            <person name="Jimenez-Bremont J.F."/>
            <person name="Guerrero-Gonzalez Mde L."/>
            <person name="Flores J."/>
        </authorList>
    </citation>
    <scope>NUCLEOTIDE SEQUENCE</scope>
    <source>
        <tissue evidence="1">Cladode</tissue>
    </source>
</reference>
<name>A0A7C9EWD8_OPUST</name>
<evidence type="ECO:0000313" key="1">
    <source>
        <dbReference type="EMBL" id="MBA4678440.1"/>
    </source>
</evidence>
<dbReference type="EMBL" id="GISG01279339">
    <property type="protein sequence ID" value="MBA4678440.1"/>
    <property type="molecule type" value="Transcribed_RNA"/>
</dbReference>
<proteinExistence type="predicted"/>
<dbReference type="AlphaFoldDB" id="A0A7C9EWD8"/>